<evidence type="ECO:0000313" key="5">
    <source>
        <dbReference type="EMBL" id="GAA6145634.1"/>
    </source>
</evidence>
<evidence type="ECO:0000256" key="1">
    <source>
        <dbReference type="ARBA" id="ARBA00023015"/>
    </source>
</evidence>
<gene>
    <name evidence="5" type="ORF">NBRC116585_17520</name>
</gene>
<feature type="domain" description="HTH araC/xylS-type" evidence="4">
    <location>
        <begin position="228"/>
        <end position="330"/>
    </location>
</feature>
<evidence type="ECO:0000256" key="2">
    <source>
        <dbReference type="ARBA" id="ARBA00023125"/>
    </source>
</evidence>
<dbReference type="InterPro" id="IPR032687">
    <property type="entry name" value="AraC-type_N"/>
</dbReference>
<evidence type="ECO:0000259" key="4">
    <source>
        <dbReference type="PROSITE" id="PS01124"/>
    </source>
</evidence>
<dbReference type="PROSITE" id="PS00041">
    <property type="entry name" value="HTH_ARAC_FAMILY_1"/>
    <property type="match status" value="1"/>
</dbReference>
<reference evidence="5 6" key="1">
    <citation type="submission" date="2024-04" db="EMBL/GenBank/DDBJ databases">
        <title>Draft genome sequence of Thalassolituus maritimus NBRC 116585.</title>
        <authorList>
            <person name="Miyakawa T."/>
            <person name="Kusuya Y."/>
            <person name="Miura T."/>
        </authorList>
    </citation>
    <scope>NUCLEOTIDE SEQUENCE [LARGE SCALE GENOMIC DNA]</scope>
    <source>
        <strain evidence="5 6">5NW40-0001</strain>
    </source>
</reference>
<dbReference type="Pfam" id="PF12625">
    <property type="entry name" value="Arabinose_bd"/>
    <property type="match status" value="1"/>
</dbReference>
<keyword evidence="6" id="KW-1185">Reference proteome</keyword>
<dbReference type="PROSITE" id="PS01124">
    <property type="entry name" value="HTH_ARAC_FAMILY_2"/>
    <property type="match status" value="1"/>
</dbReference>
<dbReference type="EMBL" id="BAABWH010000004">
    <property type="protein sequence ID" value="GAA6145634.1"/>
    <property type="molecule type" value="Genomic_DNA"/>
</dbReference>
<dbReference type="InterPro" id="IPR018062">
    <property type="entry name" value="HTH_AraC-typ_CS"/>
</dbReference>
<keyword evidence="3" id="KW-0804">Transcription</keyword>
<dbReference type="RefSeq" id="WP_353294658.1">
    <property type="nucleotide sequence ID" value="NZ_BAABWH010000004.1"/>
</dbReference>
<dbReference type="PANTHER" id="PTHR47894">
    <property type="entry name" value="HTH-TYPE TRANSCRIPTIONAL REGULATOR GADX"/>
    <property type="match status" value="1"/>
</dbReference>
<proteinExistence type="predicted"/>
<evidence type="ECO:0000313" key="6">
    <source>
        <dbReference type="Proteomes" id="UP001481413"/>
    </source>
</evidence>
<name>A0ABP9ZZQ4_9GAMM</name>
<evidence type="ECO:0000256" key="3">
    <source>
        <dbReference type="ARBA" id="ARBA00023163"/>
    </source>
</evidence>
<dbReference type="Proteomes" id="UP001481413">
    <property type="component" value="Unassembled WGS sequence"/>
</dbReference>
<sequence length="341" mass="38155">MATFSIPAAFIRAPLDGAARHGISDHQLFAQAGIHTDDFGDDGSLSPDTYARLMLTIWRTTNDEAMGLNPEPVLFRTFAMMCRSVITCATLEHAMRRASAFYRLLPHSPQVLLEQDEQRTRLLISHASEYDTDHFLSESLLVIWHRFSSWLTGRGIPLLKVECPYSAPVHSALYQDLFATPVTFDAPVLALTLPTQAIQLPLVQTANTLELFLSHSPADLLARPDPHQSVSAQIRYRLNQHDVSQLPDLSTVADMLSVSGATLRRWLRAEGTTYQKIKDDIRALEAKRLLASTEQSIADIAIATGFSETSAFTRAFTRWENASPVQFRRTSYERKKASDRA</sequence>
<dbReference type="Gene3D" id="1.10.10.60">
    <property type="entry name" value="Homeodomain-like"/>
    <property type="match status" value="1"/>
</dbReference>
<protein>
    <submittedName>
        <fullName evidence="5">AraC family transcriptional regulator</fullName>
    </submittedName>
</protein>
<comment type="caution">
    <text evidence="5">The sequence shown here is derived from an EMBL/GenBank/DDBJ whole genome shotgun (WGS) entry which is preliminary data.</text>
</comment>
<keyword evidence="1" id="KW-0805">Transcription regulation</keyword>
<organism evidence="5 6">
    <name type="scientific">Thalassolituus maritimus</name>
    <dbReference type="NCBI Taxonomy" id="484498"/>
    <lineage>
        <taxon>Bacteria</taxon>
        <taxon>Pseudomonadati</taxon>
        <taxon>Pseudomonadota</taxon>
        <taxon>Gammaproteobacteria</taxon>
        <taxon>Oceanospirillales</taxon>
        <taxon>Oceanospirillaceae</taxon>
        <taxon>Thalassolituus</taxon>
    </lineage>
</organism>
<keyword evidence="2" id="KW-0238">DNA-binding</keyword>
<dbReference type="SUPFAM" id="SSF46689">
    <property type="entry name" value="Homeodomain-like"/>
    <property type="match status" value="1"/>
</dbReference>
<dbReference type="InterPro" id="IPR009057">
    <property type="entry name" value="Homeodomain-like_sf"/>
</dbReference>
<dbReference type="SMART" id="SM00342">
    <property type="entry name" value="HTH_ARAC"/>
    <property type="match status" value="1"/>
</dbReference>
<accession>A0ABP9ZZQ4</accession>
<dbReference type="Pfam" id="PF12833">
    <property type="entry name" value="HTH_18"/>
    <property type="match status" value="1"/>
</dbReference>
<dbReference type="PANTHER" id="PTHR47894:SF1">
    <property type="entry name" value="HTH-TYPE TRANSCRIPTIONAL REGULATOR VQSM"/>
    <property type="match status" value="1"/>
</dbReference>
<dbReference type="InterPro" id="IPR018060">
    <property type="entry name" value="HTH_AraC"/>
</dbReference>